<organism evidence="1">
    <name type="scientific">freshwater metagenome</name>
    <dbReference type="NCBI Taxonomy" id="449393"/>
    <lineage>
        <taxon>unclassified sequences</taxon>
        <taxon>metagenomes</taxon>
        <taxon>ecological metagenomes</taxon>
    </lineage>
</organism>
<dbReference type="PANTHER" id="PTHR48098">
    <property type="entry name" value="ENTEROCHELIN ESTERASE-RELATED"/>
    <property type="match status" value="1"/>
</dbReference>
<dbReference type="InterPro" id="IPR029058">
    <property type="entry name" value="AB_hydrolase_fold"/>
</dbReference>
<protein>
    <submittedName>
        <fullName evidence="1">Unannotated protein</fullName>
    </submittedName>
</protein>
<dbReference type="InterPro" id="IPR050583">
    <property type="entry name" value="Mycobacterial_A85_antigen"/>
</dbReference>
<dbReference type="EMBL" id="CAFBLZ010000038">
    <property type="protein sequence ID" value="CAB4885158.1"/>
    <property type="molecule type" value="Genomic_DNA"/>
</dbReference>
<dbReference type="AlphaFoldDB" id="A0A6J7EU42"/>
<dbReference type="Gene3D" id="3.40.50.1820">
    <property type="entry name" value="alpha/beta hydrolase"/>
    <property type="match status" value="1"/>
</dbReference>
<accession>A0A6J7EU42</accession>
<dbReference type="PANTHER" id="PTHR48098:SF6">
    <property type="entry name" value="FERRI-BACILLIBACTIN ESTERASE BESA"/>
    <property type="match status" value="1"/>
</dbReference>
<dbReference type="SUPFAM" id="SSF53474">
    <property type="entry name" value="alpha/beta-Hydrolases"/>
    <property type="match status" value="1"/>
</dbReference>
<gene>
    <name evidence="1" type="ORF">UFOPK3482_00583</name>
</gene>
<dbReference type="InterPro" id="IPR000801">
    <property type="entry name" value="Esterase-like"/>
</dbReference>
<dbReference type="Pfam" id="PF00756">
    <property type="entry name" value="Esterase"/>
    <property type="match status" value="1"/>
</dbReference>
<sequence length="286" mass="32234">MLDIEEFQVRGLPGRVYKVQIGSRTVDYWSPEKPGSHLLVAHDGQNILDKRNIGINPHQRATWRLAQSGIRIAEKYGTTPPTVICVYHTPYAEDPLGRLKEYTPASYMNSKNDWMIENYGLYPGSVDEFVKTLTSDHLLDLITKEIVPRIAARINHSLVPESTALVGASMGGLASIYGVIKHPDFFHASLSFSPHWVIGGDVLAEKMAMDFPEPGRHKLWMSRGTKGLDAKYENSQKVADRIIRSRGYRDGLNLRTRVLTKGAHSNATWAKYAPEALDFWMKEEIN</sequence>
<proteinExistence type="predicted"/>
<name>A0A6J7EU42_9ZZZZ</name>
<reference evidence="1" key="1">
    <citation type="submission" date="2020-05" db="EMBL/GenBank/DDBJ databases">
        <authorList>
            <person name="Chiriac C."/>
            <person name="Salcher M."/>
            <person name="Ghai R."/>
            <person name="Kavagutti S V."/>
        </authorList>
    </citation>
    <scope>NUCLEOTIDE SEQUENCE</scope>
</reference>
<evidence type="ECO:0000313" key="1">
    <source>
        <dbReference type="EMBL" id="CAB4885158.1"/>
    </source>
</evidence>